<gene>
    <name evidence="5" type="ORF">EEM01_05820</name>
</gene>
<feature type="domain" description="Big-1" evidence="4">
    <location>
        <begin position="778"/>
        <end position="870"/>
    </location>
</feature>
<evidence type="ECO:0000259" key="4">
    <source>
        <dbReference type="PROSITE" id="PS51127"/>
    </source>
</evidence>
<feature type="signal peptide" evidence="3">
    <location>
        <begin position="1"/>
        <end position="33"/>
    </location>
</feature>
<dbReference type="InterPro" id="IPR008964">
    <property type="entry name" value="Invasin/intimin_cell_adhesion"/>
</dbReference>
<feature type="domain" description="Big-1" evidence="4">
    <location>
        <begin position="979"/>
        <end position="1072"/>
    </location>
</feature>
<protein>
    <submittedName>
        <fullName evidence="5">Intimin-like protein</fullName>
    </submittedName>
</protein>
<sequence length="1814" mass="190905">MRIYLRLTAYFQLVIQVIFLFVNSFIFSFPAHAATNPDTNQKKPTTEITAQSTAKAKKEEDEAGKNLAAILSSTGSMLSQDNKTDALINSAINNGSAYVTGQIQQWLQQFGTAKVNLGLDKDLSLNNASLDLLLPLYDDKKQNLLFTQWGGRRDDDRNIINVGMGYRYFADRWMWGINTFYDRQISDNAHERLGIGGELGWNYFKLSANGYKRLSGWKDSSEYEDYQERVANGYDIRAEGYLPAWPQLGAQLVWEQYYGDDVALFDDSEDDRQRNPYAVTAGVNYTPFPLVSIGLNQKMGKGNHNDTQIDLAVNWMLGSSLKSQLDSDAVKARRTLLGSRLDLINRNNNIVLEYRKQDLISLKVQNKVTGTESETLPVSVNVKSKYPLDHISWEDDNLVKNGGKISENNGSWSVTLPHYQQNSGEKNLYVVSATAWDNQGNKSNASHMTVEVSGFDLHQITSATTTTSATLPADGVSTTQVTVTVTSGNGEKITGLANDLSAQLMRSNSSKGLAADTIQEKISAFKEQSPGVYVSTFTSGTLAGVVTVQPYYNQTSKLSSTTITLTPVSDTARFATLSASKTAALANARDVITLTAHVVDAANNSLQGVAVHWATVNPKAVLSASTSNTDAQGNATVSLTSSEIMSTTVSAQLDNGQKLDSETLQFTADSSSATVTGVEVDKKVARADGQDTITVQATVMDAEQHPLANQPVDWAIRSAASSTHLSDKQSNTNENGVATITLTSAKAGQGIVTASTGNSEPVESETLTFMPDVKSATLSAITADKTAAQANGADAVTLSVKVEDANHNPIPGAQISWTTTSATAILSASDTSTDAKGNASISVTSTTVENVSVVATMKEQAQTSPDLQFTVDNATAAVESLNADKTQAVANQNDFITLTARVVDANDHPVPDSPLKWQIVEGQATLSATQTTTDQQGSGSITLTSSTQGNVVVSVSATAGDAVNSPALLFIADTATAKVSDITVAKSQGVANGNDHITYTAIVTDASGNPVKDQEVTWNATPATANLSSATSTTDSNGNTSVTITTLKAGSVNVTAQAGASPAWNAPTTTFVGDKATAQILDLKTNKSTALANGTDSITFTGTVIDANNNVLEGVNVAWAVTPTTGVLSTTTSASGSDGKASVSLTSSQVESYQVTATVNGKDETSGNVSFTADSASASLTSLTSDETSNLIAGNGSATLTAVVQDATGHPIAGAVVNWSSDNTTGNFSETTSTTNSEGKAIVTFSGTHAQLTTITASSVNNSQKTVQVTIAPDTQSAQPVTVVADKHGAIANGADTVTLTATIQDQYGNFINQGDVAWTISPEASYHLSANNQPTNNEGQSIVTLASDDVVSCKGTATFNGLSKSTATIRFTADTTTEKVDTLNASKTENVVAGKDTITLEATVTDENGHPVADTTVHWGTDNSSGTFQPGDSSVTDSNGVATVTYSATKAVPTLIGAGINQSEKTITVNYIGNADTAKLSNIKPDKTKAVADNTELVTWSVDVKDANGNILPGISVNWSSDDPDLTLAASSSVTNEHGVATITGRTLKARDAVVKATLSAGGQMLSAAKVTFIGDAKTAMLMSLNVDKFNVLANGGDAATYTAYVEDINHNIVPDATVSWRTTMNKLSSGTSKTNSSGKATVKLSGNGVGMVTVTATINNSSMSKSGVKFINVIEDTWYVKSGSSTYTSSAIKGYPDLGFVVASPTTGPTYLEWSPTGTSKVTTPVTLIDDAGQQYTVNLKGNRTSDCSTRPLNAAVGCSSSAGYKAQFTWNINDNKSIPPGHYTGLIHFYGKDWHTAWAFEYRLTMDLTIN</sequence>
<accession>A0A3J4M8B5</accession>
<dbReference type="InterPro" id="IPR051715">
    <property type="entry name" value="Intimin-Invasin_domain"/>
</dbReference>
<dbReference type="FunFam" id="2.40.160.160:FF:000001">
    <property type="entry name" value="Intimin-like inverse autotransporter SinH"/>
    <property type="match status" value="1"/>
</dbReference>
<name>A0A3J4M8B5_SALER</name>
<organism evidence="5">
    <name type="scientific">Salmonella enterica</name>
    <name type="common">Salmonella choleraesuis</name>
    <dbReference type="NCBI Taxonomy" id="28901"/>
    <lineage>
        <taxon>Bacteria</taxon>
        <taxon>Pseudomonadati</taxon>
        <taxon>Pseudomonadota</taxon>
        <taxon>Gammaproteobacteria</taxon>
        <taxon>Enterobacterales</taxon>
        <taxon>Enterobacteriaceae</taxon>
        <taxon>Salmonella</taxon>
    </lineage>
</organism>
<comment type="caution">
    <text evidence="5">The sequence shown here is derived from an EMBL/GenBank/DDBJ whole genome shotgun (WGS) entry which is preliminary data.</text>
</comment>
<dbReference type="InterPro" id="IPR013783">
    <property type="entry name" value="Ig-like_fold"/>
</dbReference>
<dbReference type="InterPro" id="IPR015217">
    <property type="entry name" value="Invasin_dom_3"/>
</dbReference>
<comment type="similarity">
    <text evidence="1">Belongs to the intimin/invasin family.</text>
</comment>
<feature type="region of interest" description="Disordered" evidence="2">
    <location>
        <begin position="36"/>
        <end position="61"/>
    </location>
</feature>
<keyword evidence="3" id="KW-0732">Signal</keyword>
<dbReference type="Proteomes" id="UP000839509">
    <property type="component" value="Unassembled WGS sequence"/>
</dbReference>
<feature type="domain" description="Big-1" evidence="4">
    <location>
        <begin position="1481"/>
        <end position="1575"/>
    </location>
</feature>
<dbReference type="GO" id="GO:0007155">
    <property type="term" value="P:cell adhesion"/>
    <property type="evidence" value="ECO:0007669"/>
    <property type="project" value="InterPro"/>
</dbReference>
<dbReference type="GO" id="GO:0009279">
    <property type="term" value="C:cell outer membrane"/>
    <property type="evidence" value="ECO:0007669"/>
    <property type="project" value="TreeGrafter"/>
</dbReference>
<dbReference type="Gene3D" id="2.40.160.160">
    <property type="entry name" value="Inverse autotransporter, beta-domain"/>
    <property type="match status" value="1"/>
</dbReference>
<dbReference type="InterPro" id="IPR003535">
    <property type="entry name" value="Intimin/invasin_bac"/>
</dbReference>
<dbReference type="InterPro" id="IPR003344">
    <property type="entry name" value="Big_1_dom"/>
</dbReference>
<proteinExistence type="inferred from homology"/>
<dbReference type="InterPro" id="IPR038177">
    <property type="entry name" value="IAT_beta_sf"/>
</dbReference>
<dbReference type="Pfam" id="PF11924">
    <property type="entry name" value="IAT_beta"/>
    <property type="match status" value="1"/>
</dbReference>
<dbReference type="EMBL" id="RMTL01000003">
    <property type="protein sequence ID" value="MFK55727.1"/>
    <property type="molecule type" value="Genomic_DNA"/>
</dbReference>
<dbReference type="InterPro" id="IPR024519">
    <property type="entry name" value="IAT_beta"/>
</dbReference>
<feature type="domain" description="Big-1" evidence="4">
    <location>
        <begin position="1182"/>
        <end position="1272"/>
    </location>
</feature>
<dbReference type="SUPFAM" id="SSF49373">
    <property type="entry name" value="Invasin/intimin cell-adhesion fragments"/>
    <property type="match status" value="12"/>
</dbReference>
<feature type="domain" description="Big-1" evidence="4">
    <location>
        <begin position="1280"/>
        <end position="1373"/>
    </location>
</feature>
<dbReference type="PROSITE" id="PS51127">
    <property type="entry name" value="BIG1"/>
    <property type="match status" value="11"/>
</dbReference>
<feature type="domain" description="Big-1" evidence="4">
    <location>
        <begin position="1381"/>
        <end position="1473"/>
    </location>
</feature>
<feature type="domain" description="Big-1" evidence="4">
    <location>
        <begin position="1080"/>
        <end position="1172"/>
    </location>
</feature>
<dbReference type="Pfam" id="PF09134">
    <property type="entry name" value="Invasin_D3"/>
    <property type="match status" value="1"/>
</dbReference>
<feature type="domain" description="Big-1" evidence="4">
    <location>
        <begin position="878"/>
        <end position="971"/>
    </location>
</feature>
<dbReference type="PANTHER" id="PTHR39576">
    <property type="entry name" value="ATTACHING AND EFFACING PROTEIN HOMOLOG-RELATED-RELATED"/>
    <property type="match status" value="1"/>
</dbReference>
<feature type="domain" description="Big-1" evidence="4">
    <location>
        <begin position="1583"/>
        <end position="1673"/>
    </location>
</feature>
<feature type="domain" description="Big-1" evidence="4">
    <location>
        <begin position="574"/>
        <end position="667"/>
    </location>
</feature>
<evidence type="ECO:0000256" key="1">
    <source>
        <dbReference type="ARBA" id="ARBA00010116"/>
    </source>
</evidence>
<evidence type="ECO:0000313" key="5">
    <source>
        <dbReference type="EMBL" id="MFK55727.1"/>
    </source>
</evidence>
<reference evidence="5" key="1">
    <citation type="submission" date="2018-11" db="EMBL/GenBank/DDBJ databases">
        <authorList>
            <consortium name="PulseNet: The National Subtyping Network for Foodborne Disease Surveillance"/>
            <person name="Tarr C.L."/>
            <person name="Trees E."/>
            <person name="Katz L.S."/>
            <person name="Carleton-Romer H.A."/>
            <person name="Stroika S."/>
            <person name="Kucerova Z."/>
            <person name="Roache K.F."/>
            <person name="Sabol A.L."/>
            <person name="Besser J."/>
            <person name="Gerner-Smidt P."/>
        </authorList>
    </citation>
    <scope>NUCLEOTIDE SEQUENCE [LARGE SCALE GENOMIC DNA]</scope>
    <source>
        <strain evidence="5">PNUSAS059842</strain>
    </source>
</reference>
<feature type="chain" id="PRO_5018184030" evidence="3">
    <location>
        <begin position="34"/>
        <end position="1814"/>
    </location>
</feature>
<dbReference type="PRINTS" id="PR01369">
    <property type="entry name" value="INTIMIN"/>
</dbReference>
<evidence type="ECO:0000256" key="3">
    <source>
        <dbReference type="SAM" id="SignalP"/>
    </source>
</evidence>
<dbReference type="SMART" id="SM00634">
    <property type="entry name" value="BID_1"/>
    <property type="match status" value="11"/>
</dbReference>
<feature type="domain" description="Big-1" evidence="4">
    <location>
        <begin position="675"/>
        <end position="770"/>
    </location>
</feature>
<dbReference type="PANTHER" id="PTHR39576:SF2">
    <property type="entry name" value="ATTACHING AND EFFACING PROTEIN HOMOLOG-RELATED"/>
    <property type="match status" value="1"/>
</dbReference>
<evidence type="ECO:0000256" key="2">
    <source>
        <dbReference type="SAM" id="MobiDB-lite"/>
    </source>
</evidence>
<dbReference type="Gene3D" id="2.60.40.10">
    <property type="entry name" value="Immunoglobulins"/>
    <property type="match status" value="12"/>
</dbReference>
<dbReference type="Pfam" id="PF02369">
    <property type="entry name" value="Big_1"/>
    <property type="match status" value="11"/>
</dbReference>